<gene>
    <name evidence="2" type="ORF">FB458_2100</name>
</gene>
<evidence type="ECO:0000313" key="2">
    <source>
        <dbReference type="EMBL" id="TQJ08998.1"/>
    </source>
</evidence>
<evidence type="ECO:0000256" key="1">
    <source>
        <dbReference type="SAM" id="Phobius"/>
    </source>
</evidence>
<evidence type="ECO:0000313" key="3">
    <source>
        <dbReference type="Proteomes" id="UP000317893"/>
    </source>
</evidence>
<name>A0A542E0X2_9MICO</name>
<proteinExistence type="predicted"/>
<dbReference type="AlphaFoldDB" id="A0A542E0X2"/>
<keyword evidence="1" id="KW-0472">Membrane</keyword>
<dbReference type="EMBL" id="VFMN01000001">
    <property type="protein sequence ID" value="TQJ08998.1"/>
    <property type="molecule type" value="Genomic_DNA"/>
</dbReference>
<accession>A0A542E0X2</accession>
<keyword evidence="1" id="KW-1133">Transmembrane helix</keyword>
<dbReference type="RefSeq" id="WP_170185637.1">
    <property type="nucleotide sequence ID" value="NZ_BAAAPR010000005.1"/>
</dbReference>
<reference evidence="2 3" key="1">
    <citation type="submission" date="2019-06" db="EMBL/GenBank/DDBJ databases">
        <title>Sequencing the genomes of 1000 actinobacteria strains.</title>
        <authorList>
            <person name="Klenk H.-P."/>
        </authorList>
    </citation>
    <scope>NUCLEOTIDE SEQUENCE [LARGE SCALE GENOMIC DNA]</scope>
    <source>
        <strain evidence="2 3">DSM 18607</strain>
    </source>
</reference>
<sequence length="45" mass="4634">MDTIDHALLVLLPVLAAGALLPFAMERVERLLAGPAPAEGPGDPD</sequence>
<keyword evidence="3" id="KW-1185">Reference proteome</keyword>
<comment type="caution">
    <text evidence="2">The sequence shown here is derived from an EMBL/GenBank/DDBJ whole genome shotgun (WGS) entry which is preliminary data.</text>
</comment>
<organism evidence="2 3">
    <name type="scientific">Lapillicoccus jejuensis</name>
    <dbReference type="NCBI Taxonomy" id="402171"/>
    <lineage>
        <taxon>Bacteria</taxon>
        <taxon>Bacillati</taxon>
        <taxon>Actinomycetota</taxon>
        <taxon>Actinomycetes</taxon>
        <taxon>Micrococcales</taxon>
        <taxon>Intrasporangiaceae</taxon>
        <taxon>Lapillicoccus</taxon>
    </lineage>
</organism>
<feature type="transmembrane region" description="Helical" evidence="1">
    <location>
        <begin position="6"/>
        <end position="25"/>
    </location>
</feature>
<keyword evidence="1" id="KW-0812">Transmembrane</keyword>
<protein>
    <submittedName>
        <fullName evidence="2">Uncharacterized protein</fullName>
    </submittedName>
</protein>
<dbReference type="Proteomes" id="UP000317893">
    <property type="component" value="Unassembled WGS sequence"/>
</dbReference>